<evidence type="ECO:0000256" key="1">
    <source>
        <dbReference type="SAM" id="MobiDB-lite"/>
    </source>
</evidence>
<feature type="region of interest" description="Disordered" evidence="1">
    <location>
        <begin position="1"/>
        <end position="22"/>
    </location>
</feature>
<dbReference type="AlphaFoldDB" id="A0A2P6Q5W7"/>
<reference evidence="3 4" key="1">
    <citation type="journal article" date="2018" name="Nat. Genet.">
        <title>The Rosa genome provides new insights in the design of modern roses.</title>
        <authorList>
            <person name="Bendahmane M."/>
        </authorList>
    </citation>
    <scope>NUCLEOTIDE SEQUENCE [LARGE SCALE GENOMIC DNA]</scope>
    <source>
        <strain evidence="4">cv. Old Blush</strain>
    </source>
</reference>
<protein>
    <submittedName>
        <fullName evidence="3">Uncharacterized protein</fullName>
    </submittedName>
</protein>
<accession>A0A2P6Q5W7</accession>
<name>A0A2P6Q5W7_ROSCH</name>
<feature type="compositionally biased region" description="Polar residues" evidence="1">
    <location>
        <begin position="1"/>
        <end position="19"/>
    </location>
</feature>
<feature type="transmembrane region" description="Helical" evidence="2">
    <location>
        <begin position="66"/>
        <end position="86"/>
    </location>
</feature>
<evidence type="ECO:0000313" key="4">
    <source>
        <dbReference type="Proteomes" id="UP000238479"/>
    </source>
</evidence>
<evidence type="ECO:0000313" key="3">
    <source>
        <dbReference type="EMBL" id="PRQ29576.1"/>
    </source>
</evidence>
<proteinExistence type="predicted"/>
<dbReference type="Gramene" id="PRQ29576">
    <property type="protein sequence ID" value="PRQ29576"/>
    <property type="gene ID" value="RchiOBHm_Chr5g0015341"/>
</dbReference>
<dbReference type="Proteomes" id="UP000238479">
    <property type="component" value="Chromosome 5"/>
</dbReference>
<keyword evidence="2" id="KW-0812">Transmembrane</keyword>
<keyword evidence="2" id="KW-1133">Transmembrane helix</keyword>
<dbReference type="EMBL" id="PDCK01000043">
    <property type="protein sequence ID" value="PRQ29576.1"/>
    <property type="molecule type" value="Genomic_DNA"/>
</dbReference>
<comment type="caution">
    <text evidence="3">The sequence shown here is derived from an EMBL/GenBank/DDBJ whole genome shotgun (WGS) entry which is preliminary data.</text>
</comment>
<keyword evidence="4" id="KW-1185">Reference proteome</keyword>
<keyword evidence="2" id="KW-0472">Membrane</keyword>
<evidence type="ECO:0000256" key="2">
    <source>
        <dbReference type="SAM" id="Phobius"/>
    </source>
</evidence>
<gene>
    <name evidence="3" type="ORF">RchiOBHm_Chr5g0015341</name>
</gene>
<organism evidence="3 4">
    <name type="scientific">Rosa chinensis</name>
    <name type="common">China rose</name>
    <dbReference type="NCBI Taxonomy" id="74649"/>
    <lineage>
        <taxon>Eukaryota</taxon>
        <taxon>Viridiplantae</taxon>
        <taxon>Streptophyta</taxon>
        <taxon>Embryophyta</taxon>
        <taxon>Tracheophyta</taxon>
        <taxon>Spermatophyta</taxon>
        <taxon>Magnoliopsida</taxon>
        <taxon>eudicotyledons</taxon>
        <taxon>Gunneridae</taxon>
        <taxon>Pentapetalae</taxon>
        <taxon>rosids</taxon>
        <taxon>fabids</taxon>
        <taxon>Rosales</taxon>
        <taxon>Rosaceae</taxon>
        <taxon>Rosoideae</taxon>
        <taxon>Rosoideae incertae sedis</taxon>
        <taxon>Rosa</taxon>
    </lineage>
</organism>
<sequence length="110" mass="12366">MTTADMGGSFQSPKLSSGKSSRETIIRRIILGPETIGSFRWTTSLLIARSMRFLAPRRKNQNLSTVLFLVLISLTTSVMASISPTVRMTRVMKMKVFQSTYVTFIYMPGH</sequence>